<proteinExistence type="predicted"/>
<sequence>MPHERDESNDNYEDDNVRDDMKQAYEDLQEGQVDTDLRATGGVDEVVNDRPGKSPDKVIKKPF</sequence>
<dbReference type="Proteomes" id="UP000265955">
    <property type="component" value="Unassembled WGS sequence"/>
</dbReference>
<organism evidence="2 3">
    <name type="scientific">Noviherbaspirillum saxi</name>
    <dbReference type="NCBI Taxonomy" id="2320863"/>
    <lineage>
        <taxon>Bacteria</taxon>
        <taxon>Pseudomonadati</taxon>
        <taxon>Pseudomonadota</taxon>
        <taxon>Betaproteobacteria</taxon>
        <taxon>Burkholderiales</taxon>
        <taxon>Oxalobacteraceae</taxon>
        <taxon>Noviherbaspirillum</taxon>
    </lineage>
</organism>
<dbReference type="AlphaFoldDB" id="A0A3A3FYS1"/>
<name>A0A3A3FYS1_9BURK</name>
<feature type="region of interest" description="Disordered" evidence="1">
    <location>
        <begin position="1"/>
        <end position="63"/>
    </location>
</feature>
<keyword evidence="3" id="KW-1185">Reference proteome</keyword>
<dbReference type="EMBL" id="QYUO01000001">
    <property type="protein sequence ID" value="RJF99838.1"/>
    <property type="molecule type" value="Genomic_DNA"/>
</dbReference>
<feature type="compositionally biased region" description="Basic and acidic residues" evidence="1">
    <location>
        <begin position="47"/>
        <end position="63"/>
    </location>
</feature>
<evidence type="ECO:0000313" key="3">
    <source>
        <dbReference type="Proteomes" id="UP000265955"/>
    </source>
</evidence>
<comment type="caution">
    <text evidence="2">The sequence shown here is derived from an EMBL/GenBank/DDBJ whole genome shotgun (WGS) entry which is preliminary data.</text>
</comment>
<gene>
    <name evidence="2" type="ORF">D3871_00090</name>
</gene>
<evidence type="ECO:0000313" key="2">
    <source>
        <dbReference type="EMBL" id="RJF99838.1"/>
    </source>
</evidence>
<evidence type="ECO:0000256" key="1">
    <source>
        <dbReference type="SAM" id="MobiDB-lite"/>
    </source>
</evidence>
<accession>A0A3A3FYS1</accession>
<reference evidence="3" key="1">
    <citation type="submission" date="2018-09" db="EMBL/GenBank/DDBJ databases">
        <authorList>
            <person name="Zhu H."/>
        </authorList>
    </citation>
    <scope>NUCLEOTIDE SEQUENCE [LARGE SCALE GENOMIC DNA]</scope>
    <source>
        <strain evidence="3">K1R23-30</strain>
    </source>
</reference>
<protein>
    <submittedName>
        <fullName evidence="2">Uncharacterized protein</fullName>
    </submittedName>
</protein>
<dbReference type="OrthoDB" id="8926376at2"/>